<dbReference type="Pfam" id="PF06032">
    <property type="entry name" value="S-Me-THD_N"/>
    <property type="match status" value="1"/>
</dbReference>
<reference evidence="4" key="1">
    <citation type="submission" date="2020-10" db="EMBL/GenBank/DDBJ databases">
        <title>Connecting structure to function with the recovery of over 1000 high-quality activated sludge metagenome-assembled genomes encoding full-length rRNA genes using long-read sequencing.</title>
        <authorList>
            <person name="Singleton C.M."/>
            <person name="Petriglieri F."/>
            <person name="Kristensen J.M."/>
            <person name="Kirkegaard R.H."/>
            <person name="Michaelsen T.Y."/>
            <person name="Andersen M.H."/>
            <person name="Karst S.M."/>
            <person name="Dueholm M.S."/>
            <person name="Nielsen P.H."/>
            <person name="Albertsen M."/>
        </authorList>
    </citation>
    <scope>NUCLEOTIDE SEQUENCE</scope>
    <source>
        <strain evidence="4">Ribe_18-Q3-R11-54_MAXAC.001</strain>
    </source>
</reference>
<feature type="domain" description="S-Me-THD-like C-terminal" evidence="3">
    <location>
        <begin position="172"/>
        <end position="359"/>
    </location>
</feature>
<dbReference type="InterPro" id="IPR048350">
    <property type="entry name" value="S-Me-THD-like_C"/>
</dbReference>
<evidence type="ECO:0000313" key="4">
    <source>
        <dbReference type="EMBL" id="MBL0002824.1"/>
    </source>
</evidence>
<gene>
    <name evidence="4" type="ORF">IPP00_02070</name>
</gene>
<dbReference type="Gene3D" id="3.40.1610.10">
    <property type="entry name" value="CV3147-like domain"/>
    <property type="match status" value="1"/>
</dbReference>
<evidence type="ECO:0000256" key="1">
    <source>
        <dbReference type="SAM" id="MobiDB-lite"/>
    </source>
</evidence>
<dbReference type="InterPro" id="IPR027479">
    <property type="entry name" value="S-Me-THD_N_sf"/>
</dbReference>
<protein>
    <submittedName>
        <fullName evidence="4">DUF917 domain-containing protein</fullName>
    </submittedName>
</protein>
<dbReference type="AlphaFoldDB" id="A0A9D7T565"/>
<dbReference type="Gene3D" id="2.40.390.10">
    <property type="entry name" value="CV3147-like"/>
    <property type="match status" value="1"/>
</dbReference>
<accession>A0A9D7T565</accession>
<evidence type="ECO:0000313" key="5">
    <source>
        <dbReference type="Proteomes" id="UP000886632"/>
    </source>
</evidence>
<evidence type="ECO:0000259" key="3">
    <source>
        <dbReference type="Pfam" id="PF20906"/>
    </source>
</evidence>
<sequence>MKGSLMRRRLSERDIKAIAEGSAILGTGGGGDPYLGSVYAVRAVREFGEPELVSIDELPDDTLAVAAVMIGSPVPMMEKLSLGDEVERAFEGLQSVLGRPINAMLTSEIGGVNTVISIAIAAERGLPVVDADAMGRAFPEVQLVTQTIYGLRVCPLSMADEHGNVVIINAVDNFWAERLARPTVIEFGAISPSLGFPMTKADIELASIPGSVSMARDIGEALLFGDPREGGVLQAVLDRTGGVEVFRGKVSSVDRHVTGGWAIGDVNIEGSDAFAGDTMRVTFQNENLMAYLGDEPVVCVPDLITIVEQDTCRAITTERLRFGSRVSVLAMPCDDKWLTPAGLALAGPRHFGYDVDYAPYAGRRPSPGLAPNLGSGPETTAAPMTAPATSDATRS</sequence>
<name>A0A9D7T565_9MICO</name>
<dbReference type="InterPro" id="IPR024071">
    <property type="entry name" value="S-Me-THD_C_sf"/>
</dbReference>
<dbReference type="SUPFAM" id="SSF160991">
    <property type="entry name" value="CV3147-like"/>
    <property type="match status" value="1"/>
</dbReference>
<feature type="domain" description="S-Me-THD N-terminal" evidence="2">
    <location>
        <begin position="14"/>
        <end position="169"/>
    </location>
</feature>
<comment type="caution">
    <text evidence="4">The sequence shown here is derived from an EMBL/GenBank/DDBJ whole genome shotgun (WGS) entry which is preliminary data.</text>
</comment>
<dbReference type="InterPro" id="IPR010318">
    <property type="entry name" value="S-Me-THD_N"/>
</dbReference>
<feature type="compositionally biased region" description="Low complexity" evidence="1">
    <location>
        <begin position="377"/>
        <end position="395"/>
    </location>
</feature>
<feature type="region of interest" description="Disordered" evidence="1">
    <location>
        <begin position="366"/>
        <end position="395"/>
    </location>
</feature>
<dbReference type="Pfam" id="PF20906">
    <property type="entry name" value="S-Me-THD_C"/>
    <property type="match status" value="1"/>
</dbReference>
<evidence type="ECO:0000259" key="2">
    <source>
        <dbReference type="Pfam" id="PF06032"/>
    </source>
</evidence>
<proteinExistence type="predicted"/>
<dbReference type="Proteomes" id="UP000886632">
    <property type="component" value="Unassembled WGS sequence"/>
</dbReference>
<dbReference type="EMBL" id="JADKGK010000005">
    <property type="protein sequence ID" value="MBL0002824.1"/>
    <property type="molecule type" value="Genomic_DNA"/>
</dbReference>
<organism evidence="4 5">
    <name type="scientific">Candidatus Phosphoribacter hodrii</name>
    <dbReference type="NCBI Taxonomy" id="2953743"/>
    <lineage>
        <taxon>Bacteria</taxon>
        <taxon>Bacillati</taxon>
        <taxon>Actinomycetota</taxon>
        <taxon>Actinomycetes</taxon>
        <taxon>Micrococcales</taxon>
        <taxon>Dermatophilaceae</taxon>
        <taxon>Candidatus Phosphoribacter</taxon>
    </lineage>
</organism>